<gene>
    <name evidence="2" type="ORF">EM6_1778</name>
</gene>
<dbReference type="AlphaFoldDB" id="A0A3G9G1I2"/>
<dbReference type="SUPFAM" id="SSF81343">
    <property type="entry name" value="Fumarate reductase respiratory complex transmembrane subunits"/>
    <property type="match status" value="1"/>
</dbReference>
<keyword evidence="1" id="KW-1133">Transmembrane helix</keyword>
<dbReference type="Proteomes" id="UP000278756">
    <property type="component" value="Chromosome 1"/>
</dbReference>
<sequence>MESLHKVSAGFVFAFLCLHMANHFVGLQGLDTHIAFMAVARMVYRHPVVEMVVLLAFLVQILTGWALAREIWAKKKDFVHQLQAASGTYIAFFAITHVAFIFYVRQLLTVDSDIYLIVAGLMQSGWMYALIPYYGLAIFALFVHMGCILFDIFKKTLRPVSWGLLVATVGVGGYATWLLMMFYTGHTAALHVPAEYFDLYPLIRMK</sequence>
<accession>A0A3G9G1I2</accession>
<organism evidence="2 3">
    <name type="scientific">Asticcacaulis excentricus</name>
    <dbReference type="NCBI Taxonomy" id="78587"/>
    <lineage>
        <taxon>Bacteria</taxon>
        <taxon>Pseudomonadati</taxon>
        <taxon>Pseudomonadota</taxon>
        <taxon>Alphaproteobacteria</taxon>
        <taxon>Caulobacterales</taxon>
        <taxon>Caulobacteraceae</taxon>
        <taxon>Asticcacaulis</taxon>
    </lineage>
</organism>
<feature type="transmembrane region" description="Helical" evidence="1">
    <location>
        <begin position="128"/>
        <end position="150"/>
    </location>
</feature>
<dbReference type="RefSeq" id="WP_232037037.1">
    <property type="nucleotide sequence ID" value="NZ_AP018827.1"/>
</dbReference>
<name>A0A3G9G1I2_9CAUL</name>
<proteinExistence type="predicted"/>
<feature type="transmembrane region" description="Helical" evidence="1">
    <location>
        <begin position="51"/>
        <end position="68"/>
    </location>
</feature>
<reference evidence="3" key="1">
    <citation type="journal article" date="2017" name="Biotechnol. Biofuels">
        <title>Evaluation of environmental bacterial communities as a factor affecting the growth of duckweed Lemna minor.</title>
        <authorList>
            <person name="Ishizawa H."/>
            <person name="Kuroda M."/>
            <person name="Morikawa M."/>
            <person name="Ike M."/>
        </authorList>
    </citation>
    <scope>NUCLEOTIDE SEQUENCE [LARGE SCALE GENOMIC DNA]</scope>
    <source>
        <strain evidence="3">M6</strain>
    </source>
</reference>
<evidence type="ECO:0000256" key="1">
    <source>
        <dbReference type="SAM" id="Phobius"/>
    </source>
</evidence>
<protein>
    <submittedName>
        <fullName evidence="2">Putative membrane protein</fullName>
    </submittedName>
</protein>
<dbReference type="InterPro" id="IPR034804">
    <property type="entry name" value="SQR/QFR_C/D"/>
</dbReference>
<reference evidence="3" key="2">
    <citation type="journal article" date="2017" name="Plant Physiol. Biochem.">
        <title>Differential oxidative and antioxidative response of duckweed Lemna minor toward plant growth promoting/inhibiting bacteria.</title>
        <authorList>
            <person name="Ishizawa H."/>
            <person name="Kuroda M."/>
            <person name="Morikawa M."/>
            <person name="Ike M."/>
        </authorList>
    </citation>
    <scope>NUCLEOTIDE SEQUENCE [LARGE SCALE GENOMIC DNA]</scope>
    <source>
        <strain evidence="3">M6</strain>
    </source>
</reference>
<feature type="transmembrane region" description="Helical" evidence="1">
    <location>
        <begin position="162"/>
        <end position="183"/>
    </location>
</feature>
<feature type="transmembrane region" description="Helical" evidence="1">
    <location>
        <begin position="89"/>
        <end position="108"/>
    </location>
</feature>
<evidence type="ECO:0000313" key="2">
    <source>
        <dbReference type="EMBL" id="BBF81182.1"/>
    </source>
</evidence>
<dbReference type="GO" id="GO:0016020">
    <property type="term" value="C:membrane"/>
    <property type="evidence" value="ECO:0007669"/>
    <property type="project" value="InterPro"/>
</dbReference>
<keyword evidence="1" id="KW-0472">Membrane</keyword>
<evidence type="ECO:0000313" key="3">
    <source>
        <dbReference type="Proteomes" id="UP000278756"/>
    </source>
</evidence>
<keyword evidence="1" id="KW-0812">Transmembrane</keyword>
<dbReference type="EMBL" id="AP018827">
    <property type="protein sequence ID" value="BBF81182.1"/>
    <property type="molecule type" value="Genomic_DNA"/>
</dbReference>